<dbReference type="InterPro" id="IPR021323">
    <property type="entry name" value="DUF2927"/>
</dbReference>
<feature type="chain" id="PRO_5030862608" evidence="1">
    <location>
        <begin position="21"/>
        <end position="222"/>
    </location>
</feature>
<gene>
    <name evidence="2" type="ORF">HCU73_03450</name>
</gene>
<organism evidence="2 3">
    <name type="scientific">Roseicyclus persicicus</name>
    <dbReference type="NCBI Taxonomy" id="2650661"/>
    <lineage>
        <taxon>Bacteria</taxon>
        <taxon>Pseudomonadati</taxon>
        <taxon>Pseudomonadota</taxon>
        <taxon>Alphaproteobacteria</taxon>
        <taxon>Rhodobacterales</taxon>
        <taxon>Roseobacteraceae</taxon>
        <taxon>Roseicyclus</taxon>
    </lineage>
</organism>
<feature type="signal peptide" evidence="1">
    <location>
        <begin position="1"/>
        <end position="20"/>
    </location>
</feature>
<evidence type="ECO:0000313" key="3">
    <source>
        <dbReference type="Proteomes" id="UP000526408"/>
    </source>
</evidence>
<evidence type="ECO:0000313" key="2">
    <source>
        <dbReference type="EMBL" id="NKX43633.1"/>
    </source>
</evidence>
<sequence length="222" mass="23534">MRSALPLALAVLLAAPQASAQEFIAVPDLISDEAFYRLVACAAPPGGACAKPLIRWPDEQRLQLRVGIAAVAAAFPTYKLDLIDRALDDAIAEINAVGAGLYLTRAYEGELDVPLYLVDTPQGGTIGGTSVAELDGAEIAIARVALRSRGEDIVAAAIAISADIRRREIASVVLEELVQAMGLPTDIASPAYTRSIFSETGNSTVWLRGQDAAALRRHYPRL</sequence>
<dbReference type="RefSeq" id="WP_168621988.1">
    <property type="nucleotide sequence ID" value="NZ_JAAZQQ010000001.1"/>
</dbReference>
<keyword evidence="1" id="KW-0732">Signal</keyword>
<evidence type="ECO:0000256" key="1">
    <source>
        <dbReference type="SAM" id="SignalP"/>
    </source>
</evidence>
<keyword evidence="3" id="KW-1185">Reference proteome</keyword>
<dbReference type="AlphaFoldDB" id="A0A7X6JYB5"/>
<proteinExistence type="predicted"/>
<protein>
    <submittedName>
        <fullName evidence="2">DUF2927 domain-containing protein</fullName>
    </submittedName>
</protein>
<dbReference type="EMBL" id="JAAZQQ010000001">
    <property type="protein sequence ID" value="NKX43633.1"/>
    <property type="molecule type" value="Genomic_DNA"/>
</dbReference>
<dbReference type="Pfam" id="PF11150">
    <property type="entry name" value="DUF2927"/>
    <property type="match status" value="1"/>
</dbReference>
<name>A0A7X6JYB5_9RHOB</name>
<accession>A0A7X6JYB5</accession>
<comment type="caution">
    <text evidence="2">The sequence shown here is derived from an EMBL/GenBank/DDBJ whole genome shotgun (WGS) entry which is preliminary data.</text>
</comment>
<reference evidence="2 3" key="1">
    <citation type="submission" date="2020-04" db="EMBL/GenBank/DDBJ databases">
        <authorList>
            <person name="Yoon J."/>
        </authorList>
    </citation>
    <scope>NUCLEOTIDE SEQUENCE [LARGE SCALE GENOMIC DNA]</scope>
    <source>
        <strain evidence="2 3">KMU-115</strain>
    </source>
</reference>
<dbReference type="Proteomes" id="UP000526408">
    <property type="component" value="Unassembled WGS sequence"/>
</dbReference>